<dbReference type="InterPro" id="IPR009760">
    <property type="entry name" value="DUF1328"/>
</dbReference>
<feature type="transmembrane region" description="Helical" evidence="5">
    <location>
        <begin position="29"/>
        <end position="49"/>
    </location>
</feature>
<dbReference type="PIRSF" id="PIRSF036466">
    <property type="entry name" value="UCP036466"/>
    <property type="match status" value="1"/>
</dbReference>
<protein>
    <submittedName>
        <fullName evidence="6">UPF0391 membrane protein YtjA</fullName>
    </submittedName>
</protein>
<dbReference type="NCBIfam" id="NF010229">
    <property type="entry name" value="PRK13682.1-4"/>
    <property type="match status" value="1"/>
</dbReference>
<accession>A0A5K7XD29</accession>
<dbReference type="AlphaFoldDB" id="A0A5K7XD29"/>
<evidence type="ECO:0000313" key="6">
    <source>
        <dbReference type="EMBL" id="BBO31009.1"/>
    </source>
</evidence>
<dbReference type="Pfam" id="PF07043">
    <property type="entry name" value="DUF1328"/>
    <property type="match status" value="1"/>
</dbReference>
<keyword evidence="3 5" id="KW-1133">Transmembrane helix</keyword>
<evidence type="ECO:0000313" key="7">
    <source>
        <dbReference type="Proteomes" id="UP000326837"/>
    </source>
</evidence>
<dbReference type="GO" id="GO:0005886">
    <property type="term" value="C:plasma membrane"/>
    <property type="evidence" value="ECO:0007669"/>
    <property type="project" value="InterPro"/>
</dbReference>
<sequence>MLRWALIFLIVALVAGALSLGAVAGTAAWIAKVLFIVFIVLFLVSLVAGRRPPVV</sequence>
<dbReference type="RefSeq" id="WP_152097235.1">
    <property type="nucleotide sequence ID" value="NZ_AP021861.1"/>
</dbReference>
<dbReference type="HAMAP" id="MF_01361">
    <property type="entry name" value="UPF0391"/>
    <property type="match status" value="1"/>
</dbReference>
<dbReference type="KEGG" id="lpav:PLANPX_0621"/>
<evidence type="ECO:0000256" key="4">
    <source>
        <dbReference type="ARBA" id="ARBA00023136"/>
    </source>
</evidence>
<proteinExistence type="inferred from homology"/>
<name>A0A5K7XD29_9BACT</name>
<keyword evidence="4 5" id="KW-0472">Membrane</keyword>
<evidence type="ECO:0000256" key="3">
    <source>
        <dbReference type="ARBA" id="ARBA00022989"/>
    </source>
</evidence>
<dbReference type="EMBL" id="AP021861">
    <property type="protein sequence ID" value="BBO31009.1"/>
    <property type="molecule type" value="Genomic_DNA"/>
</dbReference>
<evidence type="ECO:0000256" key="1">
    <source>
        <dbReference type="ARBA" id="ARBA00022475"/>
    </source>
</evidence>
<reference evidence="7" key="1">
    <citation type="submission" date="2019-10" db="EMBL/GenBank/DDBJ databases">
        <title>Lacipirellula parvula gen. nov., sp. nov., representing a lineage of planctomycetes widespread in freshwater anoxic habitats, and description of the family Lacipirellulaceae.</title>
        <authorList>
            <person name="Dedysh S.N."/>
            <person name="Kulichevskaya I.S."/>
            <person name="Beletsky A.V."/>
            <person name="Rakitin A.L."/>
            <person name="Mardanov A.V."/>
            <person name="Ivanova A.A."/>
            <person name="Saltykova V.X."/>
            <person name="Rijpstra W.I.C."/>
            <person name="Sinninghe Damste J.S."/>
            <person name="Ravin N.V."/>
        </authorList>
    </citation>
    <scope>NUCLEOTIDE SEQUENCE [LARGE SCALE GENOMIC DNA]</scope>
    <source>
        <strain evidence="7">PX69</strain>
    </source>
</reference>
<gene>
    <name evidence="6" type="ORF">PLANPX_0621</name>
</gene>
<dbReference type="Proteomes" id="UP000326837">
    <property type="component" value="Chromosome"/>
</dbReference>
<keyword evidence="7" id="KW-1185">Reference proteome</keyword>
<keyword evidence="2 5" id="KW-0812">Transmembrane</keyword>
<keyword evidence="1" id="KW-1003">Cell membrane</keyword>
<evidence type="ECO:0000256" key="2">
    <source>
        <dbReference type="ARBA" id="ARBA00022692"/>
    </source>
</evidence>
<evidence type="ECO:0000256" key="5">
    <source>
        <dbReference type="SAM" id="Phobius"/>
    </source>
</evidence>
<organism evidence="6 7">
    <name type="scientific">Lacipirellula parvula</name>
    <dbReference type="NCBI Taxonomy" id="2650471"/>
    <lineage>
        <taxon>Bacteria</taxon>
        <taxon>Pseudomonadati</taxon>
        <taxon>Planctomycetota</taxon>
        <taxon>Planctomycetia</taxon>
        <taxon>Pirellulales</taxon>
        <taxon>Lacipirellulaceae</taxon>
        <taxon>Lacipirellula</taxon>
    </lineage>
</organism>